<dbReference type="OrthoDB" id="9813144at2"/>
<dbReference type="Gene3D" id="3.30.110.170">
    <property type="entry name" value="Protein of unknown function (DUF541), domain 1"/>
    <property type="match status" value="1"/>
</dbReference>
<evidence type="ECO:0008006" key="4">
    <source>
        <dbReference type="Google" id="ProtNLM"/>
    </source>
</evidence>
<dbReference type="PANTHER" id="PTHR34387:SF1">
    <property type="entry name" value="PERIPLASMIC IMMUNOGENIC PROTEIN"/>
    <property type="match status" value="1"/>
</dbReference>
<sequence>MSLSNRPFLPNAFSVRTLAPALAVAAAIALTPVSALAETAKPVATISIDGRGEVSTAPDMAVVTTRVVTMAEEAPEALSGNTEAISKVIAEIKSAGVEAKDIQTSGFSIFPRYDRSDNNQAPKIIGYEVANGVTIKIRDLAKLGGILNTVVENGANSIGGISFQVSDPDEKLDEARKLAVANAKARAQLYAQAAGVELGRILSISEGGASIPRPLFAGREMMMKADAAPVPVEAGENTLSANVSITWEIDQDT</sequence>
<dbReference type="InterPro" id="IPR007497">
    <property type="entry name" value="SIMPL/DUF541"/>
</dbReference>
<evidence type="ECO:0000256" key="1">
    <source>
        <dbReference type="SAM" id="SignalP"/>
    </source>
</evidence>
<gene>
    <name evidence="2" type="ORF">JM93_01052</name>
</gene>
<dbReference type="RefSeq" id="WP_145341120.1">
    <property type="nucleotide sequence ID" value="NZ_SMLY01000086.1"/>
</dbReference>
<name>A0A562TB29_9HYPH</name>
<protein>
    <recommendedName>
        <fullName evidence="4">SIMPL domain-containing protein</fullName>
    </recommendedName>
</protein>
<dbReference type="InterPro" id="IPR052022">
    <property type="entry name" value="26kDa_periplasmic_antigen"/>
</dbReference>
<dbReference type="PANTHER" id="PTHR34387">
    <property type="entry name" value="SLR1258 PROTEIN"/>
    <property type="match status" value="1"/>
</dbReference>
<keyword evidence="1" id="KW-0732">Signal</keyword>
<accession>A0A562TB29</accession>
<reference evidence="2 3" key="1">
    <citation type="submission" date="2019-07" db="EMBL/GenBank/DDBJ databases">
        <title>Genomic Encyclopedia of Archaeal and Bacterial Type Strains, Phase II (KMG-II): from individual species to whole genera.</title>
        <authorList>
            <person name="Goeker M."/>
        </authorList>
    </citation>
    <scope>NUCLEOTIDE SEQUENCE [LARGE SCALE GENOMIC DNA]</scope>
    <source>
        <strain evidence="2 3">ATCC BAA-252</strain>
    </source>
</reference>
<dbReference type="EMBL" id="VLLF01000002">
    <property type="protein sequence ID" value="TWI90076.1"/>
    <property type="molecule type" value="Genomic_DNA"/>
</dbReference>
<organism evidence="2 3">
    <name type="scientific">Roseibium hamelinense</name>
    <dbReference type="NCBI Taxonomy" id="150831"/>
    <lineage>
        <taxon>Bacteria</taxon>
        <taxon>Pseudomonadati</taxon>
        <taxon>Pseudomonadota</taxon>
        <taxon>Alphaproteobacteria</taxon>
        <taxon>Hyphomicrobiales</taxon>
        <taxon>Stappiaceae</taxon>
        <taxon>Roseibium</taxon>
    </lineage>
</organism>
<dbReference type="AlphaFoldDB" id="A0A562TB29"/>
<proteinExistence type="predicted"/>
<dbReference type="Gene3D" id="3.30.70.2970">
    <property type="entry name" value="Protein of unknown function (DUF541), domain 2"/>
    <property type="match status" value="1"/>
</dbReference>
<evidence type="ECO:0000313" key="2">
    <source>
        <dbReference type="EMBL" id="TWI90076.1"/>
    </source>
</evidence>
<feature type="chain" id="PRO_5021834025" description="SIMPL domain-containing protein" evidence="1">
    <location>
        <begin position="38"/>
        <end position="253"/>
    </location>
</feature>
<dbReference type="Pfam" id="PF04402">
    <property type="entry name" value="SIMPL"/>
    <property type="match status" value="1"/>
</dbReference>
<comment type="caution">
    <text evidence="2">The sequence shown here is derived from an EMBL/GenBank/DDBJ whole genome shotgun (WGS) entry which is preliminary data.</text>
</comment>
<dbReference type="GO" id="GO:0006974">
    <property type="term" value="P:DNA damage response"/>
    <property type="evidence" value="ECO:0007669"/>
    <property type="project" value="TreeGrafter"/>
</dbReference>
<feature type="signal peptide" evidence="1">
    <location>
        <begin position="1"/>
        <end position="37"/>
    </location>
</feature>
<dbReference type="Proteomes" id="UP000320593">
    <property type="component" value="Unassembled WGS sequence"/>
</dbReference>
<keyword evidence="3" id="KW-1185">Reference proteome</keyword>
<evidence type="ECO:0000313" key="3">
    <source>
        <dbReference type="Proteomes" id="UP000320593"/>
    </source>
</evidence>